<gene>
    <name evidence="2" type="ORF">NESM_000160400</name>
</gene>
<proteinExistence type="predicted"/>
<protein>
    <submittedName>
        <fullName evidence="2">Uncharacterized protein</fullName>
    </submittedName>
</protein>
<organism evidence="2 3">
    <name type="scientific">Novymonas esmeraldas</name>
    <dbReference type="NCBI Taxonomy" id="1808958"/>
    <lineage>
        <taxon>Eukaryota</taxon>
        <taxon>Discoba</taxon>
        <taxon>Euglenozoa</taxon>
        <taxon>Kinetoplastea</taxon>
        <taxon>Metakinetoplastina</taxon>
        <taxon>Trypanosomatida</taxon>
        <taxon>Trypanosomatidae</taxon>
        <taxon>Novymonas</taxon>
    </lineage>
</organism>
<evidence type="ECO:0000313" key="2">
    <source>
        <dbReference type="EMBL" id="KAK7201010.1"/>
    </source>
</evidence>
<dbReference type="EMBL" id="JAECZO010000010">
    <property type="protein sequence ID" value="KAK7201010.1"/>
    <property type="molecule type" value="Genomic_DNA"/>
</dbReference>
<evidence type="ECO:0000256" key="1">
    <source>
        <dbReference type="SAM" id="MobiDB-lite"/>
    </source>
</evidence>
<name>A0AAW0F393_9TRYP</name>
<evidence type="ECO:0000313" key="3">
    <source>
        <dbReference type="Proteomes" id="UP001430356"/>
    </source>
</evidence>
<comment type="caution">
    <text evidence="2">The sequence shown here is derived from an EMBL/GenBank/DDBJ whole genome shotgun (WGS) entry which is preliminary data.</text>
</comment>
<dbReference type="AlphaFoldDB" id="A0AAW0F393"/>
<accession>A0AAW0F393</accession>
<dbReference type="Proteomes" id="UP001430356">
    <property type="component" value="Unassembled WGS sequence"/>
</dbReference>
<reference evidence="2 3" key="1">
    <citation type="journal article" date="2021" name="MBio">
        <title>A New Model Trypanosomatid, Novymonas esmeraldas: Genomic Perception of Its 'Candidatus Pandoraea novymonadis' Endosymbiont.</title>
        <authorList>
            <person name="Zakharova A."/>
            <person name="Saura A."/>
            <person name="Butenko A."/>
            <person name="Podesvova L."/>
            <person name="Warmusova S."/>
            <person name="Kostygov A.Y."/>
            <person name="Nenarokova A."/>
            <person name="Lukes J."/>
            <person name="Opperdoes F.R."/>
            <person name="Yurchenko V."/>
        </authorList>
    </citation>
    <scope>NUCLEOTIDE SEQUENCE [LARGE SCALE GENOMIC DNA]</scope>
    <source>
        <strain evidence="2 3">E262AT.01</strain>
    </source>
</reference>
<feature type="region of interest" description="Disordered" evidence="1">
    <location>
        <begin position="29"/>
        <end position="59"/>
    </location>
</feature>
<sequence>MLIVLDACLTGTPTGRSAMLERPLRSVTCGSAPRARRRGHGALPAGEARGSGVSRGGSSGVSLPVAFRRSTCRMYVVIFTMKSLVMVTSSSGRRGRVRLVLVAHPKSRMTSSSAALQIVRFVIRAMSSPRAAVFHARSSPILSLSACCSATLTNTVLGAGGA</sequence>
<keyword evidence="3" id="KW-1185">Reference proteome</keyword>